<dbReference type="Gene3D" id="1.10.287.470">
    <property type="entry name" value="Helix hairpin bin"/>
    <property type="match status" value="1"/>
</dbReference>
<evidence type="ECO:0000313" key="8">
    <source>
        <dbReference type="EMBL" id="SDR66478.1"/>
    </source>
</evidence>
<dbReference type="InterPro" id="IPR058627">
    <property type="entry name" value="MdtA-like_C"/>
</dbReference>
<feature type="domain" description="Multidrug resistance protein MdtA-like C-terminal permuted SH3" evidence="7">
    <location>
        <begin position="328"/>
        <end position="373"/>
    </location>
</feature>
<evidence type="ECO:0000259" key="6">
    <source>
        <dbReference type="Pfam" id="PF25917"/>
    </source>
</evidence>
<keyword evidence="9" id="KW-1185">Reference proteome</keyword>
<evidence type="ECO:0000313" key="9">
    <source>
        <dbReference type="Proteomes" id="UP000198858"/>
    </source>
</evidence>
<sequence length="400" mass="44422">MSKKRILIICGVILLAAIVITSIIFLTEPTASSEGATKQMAMLVKVEPAEKGHFKPVIIATGTVQPVEDVNLSPLVGGEVIRRDPSFIPGGFVKKGEILLQIDPSDYRNTLELQKSNLQQAETDLNVEMGRQEVAEQDLELLGIDSLSANQRSLVLRKPQLNSVKAHLKSAEASVQQAQLNLSRTTIKAPFDAHILSQNVTIGSQVTPGDNIGRLVGTDFYWINLTVPVNKIKWLRFPDNDAEKGSPVKIMSTSAWGKNEFREGYLYKQVGALDDQTRLARILVRVPDPLAKDSEKDKPELMIGSFVEAHMTAEEIKNIVRLNRDLVRTNNTVWVMQDGELQIREVEILLSDSQYSYISEGLEEGDKVVVTNLSTVSNGIKLRTEKDSTSMQNEEMKTEE</sequence>
<comment type="similarity">
    <text evidence="2">Belongs to the membrane fusion protein (MFP) (TC 8.A.1) family.</text>
</comment>
<dbReference type="Gene3D" id="2.40.30.170">
    <property type="match status" value="1"/>
</dbReference>
<keyword evidence="4" id="KW-0175">Coiled coil</keyword>
<accession>A0A1H1KVU7</accession>
<evidence type="ECO:0000256" key="4">
    <source>
        <dbReference type="SAM" id="Coils"/>
    </source>
</evidence>
<dbReference type="Pfam" id="PF25967">
    <property type="entry name" value="RND-MFP_C"/>
    <property type="match status" value="1"/>
</dbReference>
<feature type="coiled-coil region" evidence="4">
    <location>
        <begin position="161"/>
        <end position="188"/>
    </location>
</feature>
<feature type="transmembrane region" description="Helical" evidence="5">
    <location>
        <begin position="7"/>
        <end position="26"/>
    </location>
</feature>
<dbReference type="SUPFAM" id="SSF111369">
    <property type="entry name" value="HlyD-like secretion proteins"/>
    <property type="match status" value="1"/>
</dbReference>
<dbReference type="GO" id="GO:0015562">
    <property type="term" value="F:efflux transmembrane transporter activity"/>
    <property type="evidence" value="ECO:0007669"/>
    <property type="project" value="TreeGrafter"/>
</dbReference>
<dbReference type="Proteomes" id="UP000198858">
    <property type="component" value="Chromosome I"/>
</dbReference>
<keyword evidence="5" id="KW-1133">Transmembrane helix</keyword>
<dbReference type="PANTHER" id="PTHR30469:SF12">
    <property type="entry name" value="MULTIDRUG RESISTANCE PROTEIN MDTA"/>
    <property type="match status" value="1"/>
</dbReference>
<evidence type="ECO:0000256" key="3">
    <source>
        <dbReference type="ARBA" id="ARBA00022448"/>
    </source>
</evidence>
<dbReference type="STRING" id="1250231.SAMN04488552_0289"/>
<proteinExistence type="inferred from homology"/>
<evidence type="ECO:0000256" key="2">
    <source>
        <dbReference type="ARBA" id="ARBA00009477"/>
    </source>
</evidence>
<reference evidence="8 9" key="1">
    <citation type="submission" date="2016-10" db="EMBL/GenBank/DDBJ databases">
        <authorList>
            <person name="Varghese N."/>
            <person name="Submissions S."/>
        </authorList>
    </citation>
    <scope>NUCLEOTIDE SEQUENCE [LARGE SCALE GENOMIC DNA]</scope>
    <source>
        <strain evidence="8 9">Mar_2010_102</strain>
    </source>
</reference>
<gene>
    <name evidence="8" type="ORF">SAMN04488552_0289</name>
</gene>
<dbReference type="AlphaFoldDB" id="A0A1H1KVU7"/>
<evidence type="ECO:0000259" key="7">
    <source>
        <dbReference type="Pfam" id="PF25967"/>
    </source>
</evidence>
<dbReference type="InterPro" id="IPR006143">
    <property type="entry name" value="RND_pump_MFP"/>
</dbReference>
<protein>
    <submittedName>
        <fullName evidence="8">RND family efflux transporter, MFP subunit</fullName>
    </submittedName>
</protein>
<dbReference type="Gene3D" id="2.40.420.20">
    <property type="match status" value="1"/>
</dbReference>
<dbReference type="EMBL" id="LT629745">
    <property type="protein sequence ID" value="SDR66478.1"/>
    <property type="molecule type" value="Genomic_DNA"/>
</dbReference>
<dbReference type="PANTHER" id="PTHR30469">
    <property type="entry name" value="MULTIDRUG RESISTANCE PROTEIN MDTA"/>
    <property type="match status" value="1"/>
</dbReference>
<dbReference type="GO" id="GO:1990281">
    <property type="term" value="C:efflux pump complex"/>
    <property type="evidence" value="ECO:0007669"/>
    <property type="project" value="TreeGrafter"/>
</dbReference>
<comment type="subcellular location">
    <subcellularLocation>
        <location evidence="1">Cell envelope</location>
    </subcellularLocation>
</comment>
<keyword evidence="3" id="KW-0813">Transport</keyword>
<dbReference type="Pfam" id="PF25917">
    <property type="entry name" value="BSH_RND"/>
    <property type="match status" value="1"/>
</dbReference>
<evidence type="ECO:0000256" key="1">
    <source>
        <dbReference type="ARBA" id="ARBA00004196"/>
    </source>
</evidence>
<name>A0A1H1KVU7_9FLAO</name>
<dbReference type="InterPro" id="IPR058625">
    <property type="entry name" value="MdtA-like_BSH"/>
</dbReference>
<keyword evidence="5" id="KW-0472">Membrane</keyword>
<organism evidence="8 9">
    <name type="scientific">Christiangramia echinicola</name>
    <dbReference type="NCBI Taxonomy" id="279359"/>
    <lineage>
        <taxon>Bacteria</taxon>
        <taxon>Pseudomonadati</taxon>
        <taxon>Bacteroidota</taxon>
        <taxon>Flavobacteriia</taxon>
        <taxon>Flavobacteriales</taxon>
        <taxon>Flavobacteriaceae</taxon>
        <taxon>Christiangramia</taxon>
    </lineage>
</organism>
<evidence type="ECO:0000256" key="5">
    <source>
        <dbReference type="SAM" id="Phobius"/>
    </source>
</evidence>
<dbReference type="RefSeq" id="WP_089661003.1">
    <property type="nucleotide sequence ID" value="NZ_LT629745.1"/>
</dbReference>
<keyword evidence="5" id="KW-0812">Transmembrane</keyword>
<dbReference type="Gene3D" id="2.40.50.100">
    <property type="match status" value="1"/>
</dbReference>
<dbReference type="NCBIfam" id="TIGR01730">
    <property type="entry name" value="RND_mfp"/>
    <property type="match status" value="1"/>
</dbReference>
<feature type="domain" description="Multidrug resistance protein MdtA-like barrel-sandwich hybrid" evidence="6">
    <location>
        <begin position="69"/>
        <end position="212"/>
    </location>
</feature>